<comment type="caution">
    <text evidence="1">The sequence shown here is derived from an EMBL/GenBank/DDBJ whole genome shotgun (WGS) entry which is preliminary data.</text>
</comment>
<reference evidence="1 2" key="1">
    <citation type="journal article" date="2019" name="Sci. Rep.">
        <title>Orb-weaving spider Araneus ventricosus genome elucidates the spidroin gene catalogue.</title>
        <authorList>
            <person name="Kono N."/>
            <person name="Nakamura H."/>
            <person name="Ohtoshi R."/>
            <person name="Moran D.A.P."/>
            <person name="Shinohara A."/>
            <person name="Yoshida Y."/>
            <person name="Fujiwara M."/>
            <person name="Mori M."/>
            <person name="Tomita M."/>
            <person name="Arakawa K."/>
        </authorList>
    </citation>
    <scope>NUCLEOTIDE SEQUENCE [LARGE SCALE GENOMIC DNA]</scope>
</reference>
<organism evidence="1 2">
    <name type="scientific">Araneus ventricosus</name>
    <name type="common">Orbweaver spider</name>
    <name type="synonym">Epeira ventricosa</name>
    <dbReference type="NCBI Taxonomy" id="182803"/>
    <lineage>
        <taxon>Eukaryota</taxon>
        <taxon>Metazoa</taxon>
        <taxon>Ecdysozoa</taxon>
        <taxon>Arthropoda</taxon>
        <taxon>Chelicerata</taxon>
        <taxon>Arachnida</taxon>
        <taxon>Araneae</taxon>
        <taxon>Araneomorphae</taxon>
        <taxon>Entelegynae</taxon>
        <taxon>Araneoidea</taxon>
        <taxon>Araneidae</taxon>
        <taxon>Araneus</taxon>
    </lineage>
</organism>
<protein>
    <submittedName>
        <fullName evidence="1">Uncharacterized protein</fullName>
    </submittedName>
</protein>
<gene>
    <name evidence="1" type="ORF">AVEN_222461_1</name>
</gene>
<accession>A0A4Y2VK82</accession>
<keyword evidence="2" id="KW-1185">Reference proteome</keyword>
<dbReference type="AlphaFoldDB" id="A0A4Y2VK82"/>
<dbReference type="Proteomes" id="UP000499080">
    <property type="component" value="Unassembled WGS sequence"/>
</dbReference>
<evidence type="ECO:0000313" key="2">
    <source>
        <dbReference type="Proteomes" id="UP000499080"/>
    </source>
</evidence>
<name>A0A4Y2VK82_ARAVE</name>
<evidence type="ECO:0000313" key="1">
    <source>
        <dbReference type="EMBL" id="GBO24167.1"/>
    </source>
</evidence>
<dbReference type="EMBL" id="BGPR01047163">
    <property type="protein sequence ID" value="GBO24167.1"/>
    <property type="molecule type" value="Genomic_DNA"/>
</dbReference>
<proteinExistence type="predicted"/>
<sequence>MRIVKCNFTIIKSLSIVNHLSLVLSRNQTDYDTHLPLFLLAYGSSERKVTGLIPTEMPFCRTMRLPCDIFFAQDIPVKRLPRPMNTWKICHGWKAYMPLSEKELNWTTRSESEVTTELGRILHYCQETERCCLQSVESHPH</sequence>